<dbReference type="InterPro" id="IPR049874">
    <property type="entry name" value="ROK_cs"/>
</dbReference>
<organism evidence="2 3">
    <name type="scientific">Coprobacter secundus subsp. similis</name>
    <dbReference type="NCBI Taxonomy" id="2751153"/>
    <lineage>
        <taxon>Bacteria</taxon>
        <taxon>Pseudomonadati</taxon>
        <taxon>Bacteroidota</taxon>
        <taxon>Bacteroidia</taxon>
        <taxon>Bacteroidales</taxon>
        <taxon>Barnesiellaceae</taxon>
        <taxon>Coprobacter</taxon>
    </lineage>
</organism>
<name>A0A7G1I208_9BACT</name>
<proteinExistence type="inferred from homology"/>
<dbReference type="InterPro" id="IPR043129">
    <property type="entry name" value="ATPase_NBD"/>
</dbReference>
<dbReference type="KEGG" id="copr:Cop2CBH44_27610"/>
<dbReference type="Pfam" id="PF00480">
    <property type="entry name" value="ROK"/>
    <property type="match status" value="1"/>
</dbReference>
<protein>
    <submittedName>
        <fullName evidence="2">Sugar kinase</fullName>
    </submittedName>
</protein>
<gene>
    <name evidence="2" type="ORF">Cop2CBH44_27610</name>
</gene>
<dbReference type="PROSITE" id="PS01125">
    <property type="entry name" value="ROK"/>
    <property type="match status" value="1"/>
</dbReference>
<reference evidence="3" key="1">
    <citation type="submission" date="2020-07" db="EMBL/GenBank/DDBJ databases">
        <title>Complete genome sequencing of Coprobacter sp. strain 2CBH44.</title>
        <authorList>
            <person name="Sakamoto M."/>
            <person name="Murakami T."/>
            <person name="Mori H."/>
        </authorList>
    </citation>
    <scope>NUCLEOTIDE SEQUENCE [LARGE SCALE GENOMIC DNA]</scope>
    <source>
        <strain evidence="3">2CBH44</strain>
    </source>
</reference>
<dbReference type="PANTHER" id="PTHR18964">
    <property type="entry name" value="ROK (REPRESSOR, ORF, KINASE) FAMILY"/>
    <property type="match status" value="1"/>
</dbReference>
<evidence type="ECO:0000313" key="3">
    <source>
        <dbReference type="Proteomes" id="UP000594042"/>
    </source>
</evidence>
<keyword evidence="2" id="KW-0808">Transferase</keyword>
<dbReference type="SUPFAM" id="SSF53067">
    <property type="entry name" value="Actin-like ATPase domain"/>
    <property type="match status" value="1"/>
</dbReference>
<dbReference type="CDD" id="cd24068">
    <property type="entry name" value="ASKHA_NBD_ROK_FnNanK-like"/>
    <property type="match status" value="1"/>
</dbReference>
<dbReference type="Proteomes" id="UP000594042">
    <property type="component" value="Chromosome"/>
</dbReference>
<dbReference type="GO" id="GO:0016301">
    <property type="term" value="F:kinase activity"/>
    <property type="evidence" value="ECO:0007669"/>
    <property type="project" value="UniProtKB-KW"/>
</dbReference>
<dbReference type="EMBL" id="AP023322">
    <property type="protein sequence ID" value="BCI64408.1"/>
    <property type="molecule type" value="Genomic_DNA"/>
</dbReference>
<keyword evidence="2" id="KW-0418">Kinase</keyword>
<evidence type="ECO:0000256" key="1">
    <source>
        <dbReference type="ARBA" id="ARBA00006479"/>
    </source>
</evidence>
<keyword evidence="3" id="KW-1185">Reference proteome</keyword>
<dbReference type="AlphaFoldDB" id="A0A7G1I208"/>
<dbReference type="InterPro" id="IPR000600">
    <property type="entry name" value="ROK"/>
</dbReference>
<comment type="similarity">
    <text evidence="1">Belongs to the ROK (NagC/XylR) family.</text>
</comment>
<evidence type="ECO:0000313" key="2">
    <source>
        <dbReference type="EMBL" id="BCI64408.1"/>
    </source>
</evidence>
<dbReference type="PANTHER" id="PTHR18964:SF149">
    <property type="entry name" value="BIFUNCTIONAL UDP-N-ACETYLGLUCOSAMINE 2-EPIMERASE_N-ACETYLMANNOSAMINE KINASE"/>
    <property type="match status" value="1"/>
</dbReference>
<sequence length="316" mass="33554">MKYAIGIDLGGTFIKYAVIDEEGHFLYNGKLPSLASTSKDAVIGQLKSAMTECIHFANTANITLCGIGIGTPGITDETNRRVLGGAENITGWENVPLADILEKETGLPVSVANDANMMGLGEQAFGAAKGCSDVLFITVGTGIGGAIIIDSKLYGGYKNRGTEIGHIPLIANGEPCACGSVGCLETYASTTALVRRFVRRCKEQNIQLEREPDGKSIIKLYLESHPVAVESMNEHWSFLGHGIAGLVNIFSPQKIVIGGGISEAGDFYIARIEQEVALYSIADCRVNTKICAAMLGNKAGTMGAAWMAFLLSKNKK</sequence>
<dbReference type="Gene3D" id="3.30.420.40">
    <property type="match status" value="2"/>
</dbReference>
<accession>A0A7G1I208</accession>